<organism evidence="3 4">
    <name type="scientific">Sulfuriroseicoccus oceanibius</name>
    <dbReference type="NCBI Taxonomy" id="2707525"/>
    <lineage>
        <taxon>Bacteria</taxon>
        <taxon>Pseudomonadati</taxon>
        <taxon>Verrucomicrobiota</taxon>
        <taxon>Verrucomicrobiia</taxon>
        <taxon>Verrucomicrobiales</taxon>
        <taxon>Verrucomicrobiaceae</taxon>
        <taxon>Sulfuriroseicoccus</taxon>
    </lineage>
</organism>
<dbReference type="Pfam" id="PF06863">
    <property type="entry name" value="DUF1254"/>
    <property type="match status" value="1"/>
</dbReference>
<evidence type="ECO:0000313" key="4">
    <source>
        <dbReference type="Proteomes" id="UP000475117"/>
    </source>
</evidence>
<dbReference type="InterPro" id="IPR037050">
    <property type="entry name" value="DUF1254_sf"/>
</dbReference>
<accession>A0A6B3L6Q2</accession>
<feature type="domain" description="DUF1214" evidence="1">
    <location>
        <begin position="356"/>
        <end position="458"/>
    </location>
</feature>
<dbReference type="InterPro" id="IPR037049">
    <property type="entry name" value="DUF1214_C_sf"/>
</dbReference>
<dbReference type="KEGG" id="soa:G3M56_013445"/>
<name>A0A6B3L6Q2_9BACT</name>
<dbReference type="EMBL" id="CP066776">
    <property type="protein sequence ID" value="QQL44862.1"/>
    <property type="molecule type" value="Genomic_DNA"/>
</dbReference>
<dbReference type="SUPFAM" id="SSF160935">
    <property type="entry name" value="VPA0735-like"/>
    <property type="match status" value="1"/>
</dbReference>
<dbReference type="Pfam" id="PF06742">
    <property type="entry name" value="DUF1214"/>
    <property type="match status" value="1"/>
</dbReference>
<evidence type="ECO:0000259" key="1">
    <source>
        <dbReference type="Pfam" id="PF06742"/>
    </source>
</evidence>
<dbReference type="PANTHER" id="PTHR36509">
    <property type="entry name" value="BLL3101 PROTEIN"/>
    <property type="match status" value="1"/>
</dbReference>
<sequence length="476" mass="52874">MRTLPCIAALVTGLLSHHSALAQQEPAKPLTEAQMEELVLRTYPYVALFNVNNKFALDTDNPMNTGGYNKVNASTELQDHNMRAIARPNNDTLYITAMIDVTEEPMVLKIPAFDSKYVSFMVTAYDHYVNIPLSSGKGDFTAPTTMLFYSERTPGYAGEPVDGVEVAMETSGDFVSAVFRVMPHAAEPERLEANRNAMNDVALMSLSEFQGEAQEGKSARTLEEDRARFPQFGSDYEIFGDRFLEVMQFVVNHTTFDPDNDLDNALLALLKPLGVEPGKQYDPDAVAKIDGAALRATAERFAAAQLAKMGDPEFVATNLVSLFQPKGHMTPELLAFQSVSGPIGQPAQEAVYPPIQTEDGQPLNAQYDYEIVMTADEMPPSKSFWSVTLYDLAEGFFIPNEQKKYSVGENAGMKLDEDGGIRIVIAAERPADVPEENWLPIERKDLDLDLNMRIYTPDLEKYKSWNPPKARKLDSQ</sequence>
<dbReference type="Gene3D" id="2.60.40.1610">
    <property type="entry name" value="Domain of unknown function DUF1254"/>
    <property type="match status" value="1"/>
</dbReference>
<feature type="domain" description="DUF1254" evidence="2">
    <location>
        <begin position="69"/>
        <end position="196"/>
    </location>
</feature>
<evidence type="ECO:0000313" key="3">
    <source>
        <dbReference type="EMBL" id="QQL44862.1"/>
    </source>
</evidence>
<dbReference type="AlphaFoldDB" id="A0A6B3L6Q2"/>
<reference evidence="3 4" key="1">
    <citation type="submission" date="2020-12" db="EMBL/GenBank/DDBJ databases">
        <title>Sulforoseuscoccus oceanibium gen. nov., sp. nov., a representative of the phylum Verrucomicrobia with special cytoplasmic membrane, and proposal of Sulforoseuscoccusaceae fam. nov.</title>
        <authorList>
            <person name="Xi F."/>
        </authorList>
    </citation>
    <scope>NUCLEOTIDE SEQUENCE [LARGE SCALE GENOMIC DNA]</scope>
    <source>
        <strain evidence="3 4">T37</strain>
    </source>
</reference>
<dbReference type="InterPro" id="IPR010679">
    <property type="entry name" value="DUF1254"/>
</dbReference>
<dbReference type="RefSeq" id="WP_164364665.1">
    <property type="nucleotide sequence ID" value="NZ_CP066776.1"/>
</dbReference>
<dbReference type="PANTHER" id="PTHR36509:SF2">
    <property type="entry name" value="BLL3101 PROTEIN"/>
    <property type="match status" value="1"/>
</dbReference>
<dbReference type="InterPro" id="IPR010621">
    <property type="entry name" value="DUF1214"/>
</dbReference>
<protein>
    <submittedName>
        <fullName evidence="3">DUF1214 domain-containing protein</fullName>
    </submittedName>
</protein>
<proteinExistence type="predicted"/>
<keyword evidence="4" id="KW-1185">Reference proteome</keyword>
<gene>
    <name evidence="3" type="ORF">G3M56_013445</name>
</gene>
<dbReference type="Gene3D" id="2.60.120.600">
    <property type="entry name" value="Domain of unknown function DUF1214, C-terminal domain"/>
    <property type="match status" value="1"/>
</dbReference>
<dbReference type="Proteomes" id="UP000475117">
    <property type="component" value="Chromosome"/>
</dbReference>
<evidence type="ECO:0000259" key="2">
    <source>
        <dbReference type="Pfam" id="PF06863"/>
    </source>
</evidence>